<dbReference type="GO" id="GO:0008168">
    <property type="term" value="F:methyltransferase activity"/>
    <property type="evidence" value="ECO:0007669"/>
    <property type="project" value="UniProtKB-KW"/>
</dbReference>
<dbReference type="SUPFAM" id="SSF53335">
    <property type="entry name" value="S-adenosyl-L-methionine-dependent methyltransferases"/>
    <property type="match status" value="1"/>
</dbReference>
<dbReference type="EMBL" id="VMNW02000159">
    <property type="protein sequence ID" value="KAA9148875.1"/>
    <property type="molecule type" value="Genomic_DNA"/>
</dbReference>
<dbReference type="OrthoDB" id="4161024at2"/>
<accession>A0A5N0UJH6</accession>
<dbReference type="Pfam" id="PF13578">
    <property type="entry name" value="Methyltransf_24"/>
    <property type="match status" value="1"/>
</dbReference>
<evidence type="ECO:0000313" key="2">
    <source>
        <dbReference type="Proteomes" id="UP000319769"/>
    </source>
</evidence>
<proteinExistence type="predicted"/>
<dbReference type="AlphaFoldDB" id="A0A5N0UJH6"/>
<evidence type="ECO:0000313" key="1">
    <source>
        <dbReference type="EMBL" id="KAA9148875.1"/>
    </source>
</evidence>
<name>A0A5N0UJH6_9PSEU</name>
<organism evidence="1 2">
    <name type="scientific">Amycolatopsis acidicola</name>
    <dbReference type="NCBI Taxonomy" id="2596893"/>
    <lineage>
        <taxon>Bacteria</taxon>
        <taxon>Bacillati</taxon>
        <taxon>Actinomycetota</taxon>
        <taxon>Actinomycetes</taxon>
        <taxon>Pseudonocardiales</taxon>
        <taxon>Pseudonocardiaceae</taxon>
        <taxon>Amycolatopsis</taxon>
    </lineage>
</organism>
<dbReference type="InterPro" id="IPR029063">
    <property type="entry name" value="SAM-dependent_MTases_sf"/>
</dbReference>
<gene>
    <name evidence="1" type="ORF">FPZ12_044355</name>
</gene>
<dbReference type="Gene3D" id="3.40.50.150">
    <property type="entry name" value="Vaccinia Virus protein VP39"/>
    <property type="match status" value="1"/>
</dbReference>
<comment type="caution">
    <text evidence="1">The sequence shown here is derived from an EMBL/GenBank/DDBJ whole genome shotgun (WGS) entry which is preliminary data.</text>
</comment>
<protein>
    <submittedName>
        <fullName evidence="1">Class I SAM-dependent methyltransferase</fullName>
    </submittedName>
</protein>
<dbReference type="GO" id="GO:0032259">
    <property type="term" value="P:methylation"/>
    <property type="evidence" value="ECO:0007669"/>
    <property type="project" value="UniProtKB-KW"/>
</dbReference>
<keyword evidence="2" id="KW-1185">Reference proteome</keyword>
<dbReference type="RefSeq" id="WP_144761121.1">
    <property type="nucleotide sequence ID" value="NZ_VMNW02000159.1"/>
</dbReference>
<reference evidence="1" key="1">
    <citation type="submission" date="2019-09" db="EMBL/GenBank/DDBJ databases">
        <authorList>
            <person name="Teo W.F.A."/>
            <person name="Duangmal K."/>
        </authorList>
    </citation>
    <scope>NUCLEOTIDE SEQUENCE [LARGE SCALE GENOMIC DNA]</scope>
    <source>
        <strain evidence="1">K81G1</strain>
    </source>
</reference>
<keyword evidence="1" id="KW-0489">Methyltransferase</keyword>
<dbReference type="Proteomes" id="UP000319769">
    <property type="component" value="Unassembled WGS sequence"/>
</dbReference>
<keyword evidence="1" id="KW-0808">Transferase</keyword>
<sequence>MGSLRSAVRPLADKAITAVVARVAARDVTTELLYGPDGRLNDRMLTREQLDELVRQVRETTRVPDALSQVAQAYRMLVDLEARCVGRIAGTTSNILGKLVAAPLLLRRREKPVRVLEIGTLFGVFAAGLHKQLLRHGHVHDLVIVDPLESVQLQPERERATDPSGTPVTLGTLHANLRFGGVDLERVRVERGLSTEDSVRDAVGEGFDVIVIDGDHSREGVAKDLAWAERIASPGAVVVMDDYGDPGWPGVRDALDAHLSGESRFVVRGVVSTSAFLVAR</sequence>